<comment type="function">
    <text evidence="5">Responsible for synthesis of pseudouridine from uracil-55 in the psi GC loop of transfer RNAs.</text>
</comment>
<dbReference type="InterPro" id="IPR032819">
    <property type="entry name" value="TruB_C"/>
</dbReference>
<gene>
    <name evidence="5" type="primary">truB</name>
    <name evidence="9" type="ORF">BGI32_10175</name>
</gene>
<dbReference type="InterPro" id="IPR020103">
    <property type="entry name" value="PsdUridine_synth_cat_dom_sf"/>
</dbReference>
<dbReference type="CDD" id="cd02573">
    <property type="entry name" value="PseudoU_synth_EcTruB"/>
    <property type="match status" value="1"/>
</dbReference>
<dbReference type="Gene3D" id="3.30.2350.10">
    <property type="entry name" value="Pseudouridine synthase"/>
    <property type="match status" value="1"/>
</dbReference>
<dbReference type="AlphaFoldDB" id="A0A2N9WR33"/>
<evidence type="ECO:0000313" key="10">
    <source>
        <dbReference type="Proteomes" id="UP000231293"/>
    </source>
</evidence>
<evidence type="ECO:0000259" key="6">
    <source>
        <dbReference type="Pfam" id="PF01509"/>
    </source>
</evidence>
<feature type="active site" description="Nucleophile" evidence="5">
    <location>
        <position position="49"/>
    </location>
</feature>
<dbReference type="GO" id="GO:1990481">
    <property type="term" value="P:mRNA pseudouridine synthesis"/>
    <property type="evidence" value="ECO:0007669"/>
    <property type="project" value="TreeGrafter"/>
</dbReference>
<dbReference type="PANTHER" id="PTHR13767:SF2">
    <property type="entry name" value="PSEUDOURIDYLATE SYNTHASE TRUB1"/>
    <property type="match status" value="1"/>
</dbReference>
<evidence type="ECO:0000259" key="8">
    <source>
        <dbReference type="Pfam" id="PF16198"/>
    </source>
</evidence>
<dbReference type="NCBIfam" id="TIGR00431">
    <property type="entry name" value="TruB"/>
    <property type="match status" value="1"/>
</dbReference>
<evidence type="ECO:0000256" key="1">
    <source>
        <dbReference type="ARBA" id="ARBA00000385"/>
    </source>
</evidence>
<evidence type="ECO:0000313" key="9">
    <source>
        <dbReference type="EMBL" id="PIT12322.1"/>
    </source>
</evidence>
<feature type="domain" description="Pseudouridine synthase II N-terminal" evidence="6">
    <location>
        <begin position="36"/>
        <end position="181"/>
    </location>
</feature>
<dbReference type="GO" id="GO:0031119">
    <property type="term" value="P:tRNA pseudouridine synthesis"/>
    <property type="evidence" value="ECO:0007669"/>
    <property type="project" value="UniProtKB-UniRule"/>
</dbReference>
<evidence type="ECO:0000256" key="4">
    <source>
        <dbReference type="ARBA" id="ARBA00023235"/>
    </source>
</evidence>
<protein>
    <recommendedName>
        <fullName evidence="5">tRNA pseudouridine synthase B</fullName>
        <ecNumber evidence="5">5.4.99.25</ecNumber>
    </recommendedName>
    <alternativeName>
        <fullName evidence="5">tRNA pseudouridine(55) synthase</fullName>
        <shortName evidence="5">Psi55 synthase</shortName>
    </alternativeName>
    <alternativeName>
        <fullName evidence="5">tRNA pseudouridylate synthase</fullName>
    </alternativeName>
    <alternativeName>
        <fullName evidence="5">tRNA-uridine isomerase</fullName>
    </alternativeName>
</protein>
<dbReference type="GO" id="GO:0160148">
    <property type="term" value="F:tRNA pseudouridine(55) synthase activity"/>
    <property type="evidence" value="ECO:0007669"/>
    <property type="project" value="UniProtKB-EC"/>
</dbReference>
<evidence type="ECO:0000259" key="7">
    <source>
        <dbReference type="Pfam" id="PF09157"/>
    </source>
</evidence>
<feature type="domain" description="tRNA pseudouridine synthase II TruB subfamily 1 C-terminal" evidence="7">
    <location>
        <begin position="243"/>
        <end position="300"/>
    </location>
</feature>
<proteinExistence type="inferred from homology"/>
<evidence type="ECO:0000256" key="2">
    <source>
        <dbReference type="ARBA" id="ARBA00005642"/>
    </source>
</evidence>
<dbReference type="SUPFAM" id="SSF55120">
    <property type="entry name" value="Pseudouridine synthase"/>
    <property type="match status" value="1"/>
</dbReference>
<dbReference type="EC" id="5.4.99.25" evidence="5"/>
<dbReference type="Pfam" id="PF01509">
    <property type="entry name" value="TruB_N"/>
    <property type="match status" value="1"/>
</dbReference>
<comment type="caution">
    <text evidence="9">The sequence shown here is derived from an EMBL/GenBank/DDBJ whole genome shotgun (WGS) entry which is preliminary data.</text>
</comment>
<comment type="similarity">
    <text evidence="2 5">Belongs to the pseudouridine synthase TruB family. Type 1 subfamily.</text>
</comment>
<dbReference type="GO" id="GO:0003723">
    <property type="term" value="F:RNA binding"/>
    <property type="evidence" value="ECO:0007669"/>
    <property type="project" value="InterPro"/>
</dbReference>
<dbReference type="RefSeq" id="WP_100114240.1">
    <property type="nucleotide sequence ID" value="NZ_MDVB01000118.1"/>
</dbReference>
<name>A0A2N9WR33_9NEIS</name>
<dbReference type="Pfam" id="PF16198">
    <property type="entry name" value="TruB_C_2"/>
    <property type="match status" value="1"/>
</dbReference>
<dbReference type="InterPro" id="IPR014780">
    <property type="entry name" value="tRNA_psdUridine_synth_TruB"/>
</dbReference>
<feature type="domain" description="tRNA pseudouridylate synthase B C-terminal" evidence="8">
    <location>
        <begin position="182"/>
        <end position="239"/>
    </location>
</feature>
<evidence type="ECO:0000256" key="3">
    <source>
        <dbReference type="ARBA" id="ARBA00022694"/>
    </source>
</evidence>
<dbReference type="HAMAP" id="MF_01080">
    <property type="entry name" value="TruB_bact"/>
    <property type="match status" value="1"/>
</dbReference>
<evidence type="ECO:0000256" key="5">
    <source>
        <dbReference type="HAMAP-Rule" id="MF_01080"/>
    </source>
</evidence>
<organism evidence="9 10">
    <name type="scientific">Snodgrassella alvi</name>
    <dbReference type="NCBI Taxonomy" id="1196083"/>
    <lineage>
        <taxon>Bacteria</taxon>
        <taxon>Pseudomonadati</taxon>
        <taxon>Pseudomonadota</taxon>
        <taxon>Betaproteobacteria</taxon>
        <taxon>Neisseriales</taxon>
        <taxon>Neisseriaceae</taxon>
        <taxon>Snodgrassella</taxon>
    </lineage>
</organism>
<comment type="catalytic activity">
    <reaction evidence="1 5">
        <text>uridine(55) in tRNA = pseudouridine(55) in tRNA</text>
        <dbReference type="Rhea" id="RHEA:42532"/>
        <dbReference type="Rhea" id="RHEA-COMP:10101"/>
        <dbReference type="Rhea" id="RHEA-COMP:10102"/>
        <dbReference type="ChEBI" id="CHEBI:65314"/>
        <dbReference type="ChEBI" id="CHEBI:65315"/>
        <dbReference type="EC" id="5.4.99.25"/>
    </reaction>
</comment>
<sequence length="307" mass="33363">MNTQISRRKRALNGVLLLDKDSGMSSNSALQRARFLYGAAKAGHTGVLDPLATGLLPVCFGEATKFAQYLLDADKAYIATLQLGVATSTGDTEGEIVATADTNITLAQVQAAIAAFSGEITQTPPMYSAIKHQGKPLYEYARAGITIERKSRQVTIYQIDILEFAFPKLIISVRCSKGTYIRTLAEDMAKHMGTVAHLTALRRTATAGFAIEETHSLAAIGSMDETARDNWLLPCDVLVQHFPAVTLTDKDILQLQHGVAVHSEQNYGTMCPLRIYAANGRFIGLVQYQAASRRLKVLRLMNTASAD</sequence>
<keyword evidence="3 5" id="KW-0819">tRNA processing</keyword>
<accession>A0A2N9WR33</accession>
<dbReference type="PANTHER" id="PTHR13767">
    <property type="entry name" value="TRNA-PSEUDOURIDINE SYNTHASE"/>
    <property type="match status" value="1"/>
</dbReference>
<dbReference type="Proteomes" id="UP000231293">
    <property type="component" value="Unassembled WGS sequence"/>
</dbReference>
<dbReference type="FunFam" id="3.30.2350.10:FF:000011">
    <property type="entry name" value="tRNA pseudouridine synthase B"/>
    <property type="match status" value="1"/>
</dbReference>
<dbReference type="InterPro" id="IPR015240">
    <property type="entry name" value="tRNA_sdUridine_synth_fam1_C"/>
</dbReference>
<reference evidence="9 10" key="1">
    <citation type="journal article" date="2017" name="MBio">
        <title>Type VI secretion-mediated competition in the bee gut microbiome.</title>
        <authorList>
            <person name="Steele M.I."/>
            <person name="Kwong W.K."/>
            <person name="Powell J.E."/>
            <person name="Whiteley M."/>
            <person name="Moran N.A."/>
        </authorList>
    </citation>
    <scope>NUCLEOTIDE SEQUENCE [LARGE SCALE GENOMIC DNA]</scope>
    <source>
        <strain evidence="9 10">App2-2</strain>
    </source>
</reference>
<dbReference type="EMBL" id="MDVB01000118">
    <property type="protein sequence ID" value="PIT12322.1"/>
    <property type="molecule type" value="Genomic_DNA"/>
</dbReference>
<keyword evidence="4 5" id="KW-0413">Isomerase</keyword>
<dbReference type="Pfam" id="PF09157">
    <property type="entry name" value="TruB-C_2"/>
    <property type="match status" value="1"/>
</dbReference>
<dbReference type="InterPro" id="IPR002501">
    <property type="entry name" value="PsdUridine_synth_N"/>
</dbReference>